<evidence type="ECO:0000256" key="2">
    <source>
        <dbReference type="SAM" id="MobiDB-lite"/>
    </source>
</evidence>
<feature type="region of interest" description="Disordered" evidence="2">
    <location>
        <begin position="249"/>
        <end position="273"/>
    </location>
</feature>
<dbReference type="InterPro" id="IPR032812">
    <property type="entry name" value="SbsA_Ig"/>
</dbReference>
<evidence type="ECO:0000259" key="3">
    <source>
        <dbReference type="Pfam" id="PF13205"/>
    </source>
</evidence>
<keyword evidence="1" id="KW-0732">Signal</keyword>
<evidence type="ECO:0000313" key="5">
    <source>
        <dbReference type="Proteomes" id="UP001162741"/>
    </source>
</evidence>
<evidence type="ECO:0000256" key="1">
    <source>
        <dbReference type="ARBA" id="ARBA00022729"/>
    </source>
</evidence>
<dbReference type="SUPFAM" id="SSF49478">
    <property type="entry name" value="Cna protein B-type domain"/>
    <property type="match status" value="1"/>
</dbReference>
<keyword evidence="5" id="KW-1185">Reference proteome</keyword>
<dbReference type="PROSITE" id="PS51257">
    <property type="entry name" value="PROKAR_LIPOPROTEIN"/>
    <property type="match status" value="1"/>
</dbReference>
<feature type="compositionally biased region" description="Acidic residues" evidence="2">
    <location>
        <begin position="254"/>
        <end position="264"/>
    </location>
</feature>
<organism evidence="4 5">
    <name type="scientific">Chitinophaga horti</name>
    <dbReference type="NCBI Taxonomy" id="2920382"/>
    <lineage>
        <taxon>Bacteria</taxon>
        <taxon>Pseudomonadati</taxon>
        <taxon>Bacteroidota</taxon>
        <taxon>Chitinophagia</taxon>
        <taxon>Chitinophagales</taxon>
        <taxon>Chitinophagaceae</taxon>
        <taxon>Chitinophaga</taxon>
    </lineage>
</organism>
<accession>A0ABY6IZW4</accession>
<name>A0ABY6IZW4_9BACT</name>
<protein>
    <submittedName>
        <fullName evidence="4">Ig-like domain-containing protein</fullName>
    </submittedName>
</protein>
<reference evidence="4" key="1">
    <citation type="submission" date="2022-10" db="EMBL/GenBank/DDBJ databases">
        <title>Chitinophaga sp. nov., isolated from soil.</title>
        <authorList>
            <person name="Jeon C.O."/>
        </authorList>
    </citation>
    <scope>NUCLEOTIDE SEQUENCE</scope>
    <source>
        <strain evidence="4">R8</strain>
    </source>
</reference>
<dbReference type="EMBL" id="CP107006">
    <property type="protein sequence ID" value="UYQ92959.1"/>
    <property type="molecule type" value="Genomic_DNA"/>
</dbReference>
<evidence type="ECO:0000313" key="4">
    <source>
        <dbReference type="EMBL" id="UYQ92959.1"/>
    </source>
</evidence>
<proteinExistence type="predicted"/>
<sequence length="482" mass="54503">MNQIFRATALVLIVVISCYFTQCANIVPPGGGPKDSLPPRLLGVNPPDSSLHFSSKRISFTFDEYIELDNVIEKLIVSPTLKRTPTITAKLRTITINIKDTLKPNTTYTFNFNDAVRDLNERNPIEDFQYVVSTGDYLDSLQITGTTFVAETGQVDSSVGVFLYSGMEDSIVSKEKPLYYARSRGDGSFRFKNLAPGRYKVFALKEEDRDLQYTQHSEYIAFVDSAVYLSANISGINLPLFREKDTVVIPQSEEKEEEEEEEKKDEEKKKKPKFLASAQLQGGQQELGDPMHVGFTIPIRQLDSTKILLLEDTTLRRVNFTAKMDDTTRQTLILNYEWKEGTPYQLILPAGFATDTLEQSFAKSDTIRFTSKELSDYGTVMVTLKITDSTILKMKDSVDLVVQLVLNKEVKYSANINNGTWKRGLIQPGQYDIRILVDENKNGVWDTGIYYGNPKKQPEKVFSVPKPTNIKANWVVPNDITL</sequence>
<dbReference type="Pfam" id="PF13205">
    <property type="entry name" value="Big_5"/>
    <property type="match status" value="1"/>
</dbReference>
<dbReference type="Proteomes" id="UP001162741">
    <property type="component" value="Chromosome"/>
</dbReference>
<gene>
    <name evidence="4" type="ORF">MKQ68_23030</name>
</gene>
<feature type="domain" description="SbsA Ig-like" evidence="3">
    <location>
        <begin position="35"/>
        <end position="125"/>
    </location>
</feature>
<dbReference type="RefSeq" id="WP_264281122.1">
    <property type="nucleotide sequence ID" value="NZ_CP107006.1"/>
</dbReference>